<name>A0A2H0KUZ5_9BACT</name>
<feature type="transmembrane region" description="Helical" evidence="1">
    <location>
        <begin position="60"/>
        <end position="77"/>
    </location>
</feature>
<sequence>MVVFIIIAAWGFFSHLFILAGWWLVFSFSNRDTYESDEEYLISEQIDSSQNALSIWDTRLMSLSLMVLGLAGWVTWMPFGENYWKSFLIGIAAALLTEILAVAIFKIHSHIKRSHRNRQLAKISQSFTSSKL</sequence>
<keyword evidence="1" id="KW-1133">Transmembrane helix</keyword>
<feature type="transmembrane region" description="Helical" evidence="1">
    <location>
        <begin position="83"/>
        <end position="105"/>
    </location>
</feature>
<keyword evidence="1" id="KW-0812">Transmembrane</keyword>
<evidence type="ECO:0000313" key="2">
    <source>
        <dbReference type="EMBL" id="PIQ75224.1"/>
    </source>
</evidence>
<reference evidence="2 3" key="1">
    <citation type="submission" date="2017-09" db="EMBL/GenBank/DDBJ databases">
        <title>Depth-based differentiation of microbial function through sediment-hosted aquifers and enrichment of novel symbionts in the deep terrestrial subsurface.</title>
        <authorList>
            <person name="Probst A.J."/>
            <person name="Ladd B."/>
            <person name="Jarett J.K."/>
            <person name="Geller-Mcgrath D.E."/>
            <person name="Sieber C.M."/>
            <person name="Emerson J.B."/>
            <person name="Anantharaman K."/>
            <person name="Thomas B.C."/>
            <person name="Malmstrom R."/>
            <person name="Stieglmeier M."/>
            <person name="Klingl A."/>
            <person name="Woyke T."/>
            <person name="Ryan C.M."/>
            <person name="Banfield J.F."/>
        </authorList>
    </citation>
    <scope>NUCLEOTIDE SEQUENCE [LARGE SCALE GENOMIC DNA]</scope>
    <source>
        <strain evidence="2">CG11_big_fil_rev_8_21_14_0_20_40_15</strain>
    </source>
</reference>
<feature type="transmembrane region" description="Helical" evidence="1">
    <location>
        <begin position="6"/>
        <end position="26"/>
    </location>
</feature>
<comment type="caution">
    <text evidence="2">The sequence shown here is derived from an EMBL/GenBank/DDBJ whole genome shotgun (WGS) entry which is preliminary data.</text>
</comment>
<dbReference type="AlphaFoldDB" id="A0A2H0KUZ5"/>
<proteinExistence type="predicted"/>
<organism evidence="2 3">
    <name type="scientific">Candidatus Portnoybacteria bacterium CG11_big_fil_rev_8_21_14_0_20_40_15</name>
    <dbReference type="NCBI Taxonomy" id="1974817"/>
    <lineage>
        <taxon>Bacteria</taxon>
        <taxon>Candidatus Portnoyibacteriota</taxon>
    </lineage>
</organism>
<gene>
    <name evidence="2" type="ORF">COV84_02415</name>
</gene>
<evidence type="ECO:0000256" key="1">
    <source>
        <dbReference type="SAM" id="Phobius"/>
    </source>
</evidence>
<keyword evidence="1" id="KW-0472">Membrane</keyword>
<dbReference type="EMBL" id="PCVO01000036">
    <property type="protein sequence ID" value="PIQ75224.1"/>
    <property type="molecule type" value="Genomic_DNA"/>
</dbReference>
<accession>A0A2H0KUZ5</accession>
<evidence type="ECO:0000313" key="3">
    <source>
        <dbReference type="Proteomes" id="UP000229317"/>
    </source>
</evidence>
<dbReference type="Proteomes" id="UP000229317">
    <property type="component" value="Unassembled WGS sequence"/>
</dbReference>
<protein>
    <submittedName>
        <fullName evidence="2">Uncharacterized protein</fullName>
    </submittedName>
</protein>